<comment type="subcellular location">
    <subcellularLocation>
        <location evidence="2">Cytoplasm</location>
    </subcellularLocation>
</comment>
<keyword evidence="10 14" id="KW-0648">Protein biosynthesis</keyword>
<dbReference type="InterPro" id="IPR023458">
    <property type="entry name" value="Met-tRNA_ligase_1"/>
</dbReference>
<evidence type="ECO:0000259" key="15">
    <source>
        <dbReference type="Pfam" id="PF09334"/>
    </source>
</evidence>
<dbReference type="Proteomes" id="UP000178270">
    <property type="component" value="Unassembled WGS sequence"/>
</dbReference>
<comment type="catalytic activity">
    <reaction evidence="13">
        <text>tRNA(Met) + L-methionine + ATP = L-methionyl-tRNA(Met) + AMP + diphosphate</text>
        <dbReference type="Rhea" id="RHEA:13481"/>
        <dbReference type="Rhea" id="RHEA-COMP:9667"/>
        <dbReference type="Rhea" id="RHEA-COMP:9698"/>
        <dbReference type="ChEBI" id="CHEBI:30616"/>
        <dbReference type="ChEBI" id="CHEBI:33019"/>
        <dbReference type="ChEBI" id="CHEBI:57844"/>
        <dbReference type="ChEBI" id="CHEBI:78442"/>
        <dbReference type="ChEBI" id="CHEBI:78530"/>
        <dbReference type="ChEBI" id="CHEBI:456215"/>
        <dbReference type="EC" id="6.1.1.10"/>
    </reaction>
</comment>
<dbReference type="EMBL" id="MEUS01000003">
    <property type="protein sequence ID" value="OGC39024.1"/>
    <property type="molecule type" value="Genomic_DNA"/>
</dbReference>
<evidence type="ECO:0000256" key="4">
    <source>
        <dbReference type="ARBA" id="ARBA00012838"/>
    </source>
</evidence>
<dbReference type="GO" id="GO:0005829">
    <property type="term" value="C:cytosol"/>
    <property type="evidence" value="ECO:0007669"/>
    <property type="project" value="TreeGrafter"/>
</dbReference>
<keyword evidence="11 14" id="KW-0030">Aminoacyl-tRNA synthetase</keyword>
<dbReference type="GO" id="GO:0005524">
    <property type="term" value="F:ATP binding"/>
    <property type="evidence" value="ECO:0007669"/>
    <property type="project" value="UniProtKB-KW"/>
</dbReference>
<keyword evidence="8 14" id="KW-0547">Nucleotide-binding</keyword>
<dbReference type="InterPro" id="IPR029038">
    <property type="entry name" value="MetRS_Zn"/>
</dbReference>
<dbReference type="AlphaFoldDB" id="A0A1F4U236"/>
<evidence type="ECO:0000256" key="8">
    <source>
        <dbReference type="ARBA" id="ARBA00022741"/>
    </source>
</evidence>
<evidence type="ECO:0000256" key="6">
    <source>
        <dbReference type="ARBA" id="ARBA00022490"/>
    </source>
</evidence>
<evidence type="ECO:0000256" key="3">
    <source>
        <dbReference type="ARBA" id="ARBA00008258"/>
    </source>
</evidence>
<keyword evidence="7 14" id="KW-0436">Ligase</keyword>
<evidence type="ECO:0000313" key="16">
    <source>
        <dbReference type="EMBL" id="OGC39024.1"/>
    </source>
</evidence>
<reference evidence="16 17" key="1">
    <citation type="journal article" date="2016" name="Nat. Commun.">
        <title>Thousands of microbial genomes shed light on interconnected biogeochemical processes in an aquifer system.</title>
        <authorList>
            <person name="Anantharaman K."/>
            <person name="Brown C.T."/>
            <person name="Hug L.A."/>
            <person name="Sharon I."/>
            <person name="Castelle C.J."/>
            <person name="Probst A.J."/>
            <person name="Thomas B.C."/>
            <person name="Singh A."/>
            <person name="Wilkins M.J."/>
            <person name="Karaoz U."/>
            <person name="Brodie E.L."/>
            <person name="Williams K.H."/>
            <person name="Hubbard S.S."/>
            <person name="Banfield J.F."/>
        </authorList>
    </citation>
    <scope>NUCLEOTIDE SEQUENCE [LARGE SCALE GENOMIC DNA]</scope>
</reference>
<comment type="caution">
    <text evidence="16">The sequence shown here is derived from an EMBL/GenBank/DDBJ whole genome shotgun (WGS) entry which is preliminary data.</text>
</comment>
<dbReference type="PANTHER" id="PTHR45765:SF1">
    <property type="entry name" value="METHIONINE--TRNA LIGASE, CYTOPLASMIC"/>
    <property type="match status" value="1"/>
</dbReference>
<feature type="non-terminal residue" evidence="16">
    <location>
        <position position="1"/>
    </location>
</feature>
<dbReference type="SUPFAM" id="SSF57770">
    <property type="entry name" value="Methionyl-tRNA synthetase (MetRS), Zn-domain"/>
    <property type="match status" value="1"/>
</dbReference>
<evidence type="ECO:0000256" key="9">
    <source>
        <dbReference type="ARBA" id="ARBA00022840"/>
    </source>
</evidence>
<proteinExistence type="inferred from homology"/>
<evidence type="ECO:0000256" key="13">
    <source>
        <dbReference type="ARBA" id="ARBA00047364"/>
    </source>
</evidence>
<keyword evidence="6" id="KW-0963">Cytoplasm</keyword>
<comment type="function">
    <text evidence="1">Is required not only for elongation of protein synthesis but also for the initiation of all mRNA translation through initiator tRNA(fMet) aminoacylation.</text>
</comment>
<dbReference type="FunFam" id="2.20.28.20:FF:000001">
    <property type="entry name" value="Methionine--tRNA ligase"/>
    <property type="match status" value="1"/>
</dbReference>
<dbReference type="InterPro" id="IPR033911">
    <property type="entry name" value="MetRS_core"/>
</dbReference>
<dbReference type="Gene3D" id="3.40.50.620">
    <property type="entry name" value="HUPs"/>
    <property type="match status" value="1"/>
</dbReference>
<protein>
    <recommendedName>
        <fullName evidence="5">Methionine--tRNA ligase</fullName>
        <ecNumber evidence="4">6.1.1.10</ecNumber>
    </recommendedName>
    <alternativeName>
        <fullName evidence="12">Methionyl-tRNA synthetase</fullName>
    </alternativeName>
</protein>
<dbReference type="Gene3D" id="1.10.730.10">
    <property type="entry name" value="Isoleucyl-tRNA Synthetase, Domain 1"/>
    <property type="match status" value="1"/>
</dbReference>
<evidence type="ECO:0000256" key="14">
    <source>
        <dbReference type="RuleBase" id="RU363039"/>
    </source>
</evidence>
<evidence type="ECO:0000256" key="12">
    <source>
        <dbReference type="ARBA" id="ARBA00030904"/>
    </source>
</evidence>
<evidence type="ECO:0000256" key="11">
    <source>
        <dbReference type="ARBA" id="ARBA00023146"/>
    </source>
</evidence>
<dbReference type="PRINTS" id="PR01041">
    <property type="entry name" value="TRNASYNTHMET"/>
</dbReference>
<evidence type="ECO:0000256" key="2">
    <source>
        <dbReference type="ARBA" id="ARBA00004496"/>
    </source>
</evidence>
<accession>A0A1F4U236</accession>
<dbReference type="Gene3D" id="2.20.28.20">
    <property type="entry name" value="Methionyl-tRNA synthetase, Zn-domain"/>
    <property type="match status" value="1"/>
</dbReference>
<dbReference type="NCBIfam" id="TIGR00398">
    <property type="entry name" value="metG"/>
    <property type="match status" value="1"/>
</dbReference>
<dbReference type="SUPFAM" id="SSF52374">
    <property type="entry name" value="Nucleotidylyl transferase"/>
    <property type="match status" value="1"/>
</dbReference>
<evidence type="ECO:0000256" key="5">
    <source>
        <dbReference type="ARBA" id="ARBA00018753"/>
    </source>
</evidence>
<dbReference type="PANTHER" id="PTHR45765">
    <property type="entry name" value="METHIONINE--TRNA LIGASE"/>
    <property type="match status" value="1"/>
</dbReference>
<organism evidence="16 17">
    <name type="scientific">candidate division WWE3 bacterium RBG_13_37_7</name>
    <dbReference type="NCBI Taxonomy" id="1802609"/>
    <lineage>
        <taxon>Bacteria</taxon>
        <taxon>Katanobacteria</taxon>
    </lineage>
</organism>
<evidence type="ECO:0000313" key="17">
    <source>
        <dbReference type="Proteomes" id="UP000178270"/>
    </source>
</evidence>
<gene>
    <name evidence="16" type="ORF">A3K42_00295</name>
</gene>
<dbReference type="Pfam" id="PF09334">
    <property type="entry name" value="tRNA-synt_1g"/>
    <property type="match status" value="1"/>
</dbReference>
<sequence length="466" mass="53671">IGDDVLMVSGSDCFGTPITVEADKEGKAPEEVANSYHEKDVHLFKDILDLSYDLYTKTLTDQHIKVTQDFFVKLLENGYIFVDKSSQYFSPTEKRFLPDRYVIGKCPNCGFADARSDQCDSCGKVLNQGELINPVSTISKEPVELKETQHYFIDWPKLQPKIVQYVKTHSSGWKDWVRAETLGWLNEGLKPRAITRDIDWGVPIPKDRIPENMLINDIDTKRIYVWFDAVIGYYSASLLWAQETGGDWKSFWYNKDAYHYYFMGKDNLMFHTIFWPGQLMGFDDQLHLPDLPSINMFFHLEGEKFSKSRGVTIEIKDLVEKYGNDRVRFYITLVMPETRDSSFSWSDFKEKINGVLVANIGNFIHRALSVGYNNGFNVSADKIFPEVLAEVKSSFSTARNYLEKCEFRNYLEVILKLAGFGNKLCDEEKIWELAKKDTTRFGAVMTNLYFIIGSLGYLFAPLMPEA</sequence>
<name>A0A1F4U236_UNCKA</name>
<comment type="similarity">
    <text evidence="3">Belongs to the class-I aminoacyl-tRNA synthetase family. MetG type 1 subfamily.</text>
</comment>
<dbReference type="InterPro" id="IPR014729">
    <property type="entry name" value="Rossmann-like_a/b/a_fold"/>
</dbReference>
<feature type="domain" description="Methionyl/Leucyl tRNA synthetase" evidence="15">
    <location>
        <begin position="2"/>
        <end position="367"/>
    </location>
</feature>
<dbReference type="InterPro" id="IPR009080">
    <property type="entry name" value="tRNAsynth_Ia_anticodon-bd"/>
</dbReference>
<evidence type="ECO:0000256" key="7">
    <source>
        <dbReference type="ARBA" id="ARBA00022598"/>
    </source>
</evidence>
<keyword evidence="9 14" id="KW-0067">ATP-binding</keyword>
<dbReference type="EC" id="6.1.1.10" evidence="4"/>
<dbReference type="SUPFAM" id="SSF47323">
    <property type="entry name" value="Anticodon-binding domain of a subclass of class I aminoacyl-tRNA synthetases"/>
    <property type="match status" value="1"/>
</dbReference>
<dbReference type="InterPro" id="IPR014758">
    <property type="entry name" value="Met-tRNA_synth"/>
</dbReference>
<evidence type="ECO:0000256" key="10">
    <source>
        <dbReference type="ARBA" id="ARBA00022917"/>
    </source>
</evidence>
<dbReference type="GO" id="GO:0004825">
    <property type="term" value="F:methionine-tRNA ligase activity"/>
    <property type="evidence" value="ECO:0007669"/>
    <property type="project" value="UniProtKB-EC"/>
</dbReference>
<feature type="non-terminal residue" evidence="16">
    <location>
        <position position="466"/>
    </location>
</feature>
<evidence type="ECO:0000256" key="1">
    <source>
        <dbReference type="ARBA" id="ARBA00003314"/>
    </source>
</evidence>
<dbReference type="GO" id="GO:0006431">
    <property type="term" value="P:methionyl-tRNA aminoacylation"/>
    <property type="evidence" value="ECO:0007669"/>
    <property type="project" value="InterPro"/>
</dbReference>
<dbReference type="InterPro" id="IPR015413">
    <property type="entry name" value="Methionyl/Leucyl_tRNA_Synth"/>
</dbReference>